<dbReference type="PANTHER" id="PTHR32309">
    <property type="entry name" value="TYROSINE-PROTEIN KINASE"/>
    <property type="match status" value="1"/>
</dbReference>
<feature type="region of interest" description="Disordered" evidence="9">
    <location>
        <begin position="1"/>
        <end position="29"/>
    </location>
</feature>
<evidence type="ECO:0000256" key="6">
    <source>
        <dbReference type="ARBA" id="ARBA00022989"/>
    </source>
</evidence>
<evidence type="ECO:0000256" key="7">
    <source>
        <dbReference type="ARBA" id="ARBA00023136"/>
    </source>
</evidence>
<feature type="transmembrane region" description="Helical" evidence="10">
    <location>
        <begin position="45"/>
        <end position="65"/>
    </location>
</feature>
<gene>
    <name evidence="13" type="ORF">CKO28_23295</name>
</gene>
<dbReference type="InterPro" id="IPR027417">
    <property type="entry name" value="P-loop_NTPase"/>
</dbReference>
<dbReference type="Gene3D" id="3.40.50.300">
    <property type="entry name" value="P-loop containing nucleotide triphosphate hydrolases"/>
    <property type="match status" value="1"/>
</dbReference>
<keyword evidence="2" id="KW-1003">Cell membrane</keyword>
<dbReference type="Pfam" id="PF01656">
    <property type="entry name" value="CbiA"/>
    <property type="match status" value="1"/>
</dbReference>
<feature type="coiled-coil region" evidence="8">
    <location>
        <begin position="390"/>
        <end position="441"/>
    </location>
</feature>
<dbReference type="InterPro" id="IPR050445">
    <property type="entry name" value="Bact_polysacc_biosynth/exp"/>
</dbReference>
<evidence type="ECO:0000256" key="10">
    <source>
        <dbReference type="SAM" id="Phobius"/>
    </source>
</evidence>
<dbReference type="InterPro" id="IPR005702">
    <property type="entry name" value="Wzc-like_C"/>
</dbReference>
<comment type="subcellular location">
    <subcellularLocation>
        <location evidence="1">Cell membrane</location>
        <topology evidence="1">Multi-pass membrane protein</topology>
    </subcellularLocation>
</comment>
<evidence type="ECO:0000259" key="11">
    <source>
        <dbReference type="Pfam" id="PF01656"/>
    </source>
</evidence>
<keyword evidence="5" id="KW-0067">ATP-binding</keyword>
<evidence type="ECO:0000256" key="4">
    <source>
        <dbReference type="ARBA" id="ARBA00022741"/>
    </source>
</evidence>
<name>A0ABS1DLX2_9PROT</name>
<dbReference type="InterPro" id="IPR002586">
    <property type="entry name" value="CobQ/CobB/MinD/ParA_Nub-bd_dom"/>
</dbReference>
<feature type="domain" description="Polysaccharide chain length determinant N-terminal" evidence="12">
    <location>
        <begin position="32"/>
        <end position="120"/>
    </location>
</feature>
<proteinExistence type="predicted"/>
<comment type="caution">
    <text evidence="13">The sequence shown here is derived from an EMBL/GenBank/DDBJ whole genome shotgun (WGS) entry which is preliminary data.</text>
</comment>
<sequence length="767" mass="80623">MHGNLQLLPPPGPDAAGAPRSGLPGPEPDGTEVAQLLGMLWRQRALICLVTLLGTAAVMAVVLRLPPSYRAEAVLMFAPVPVQADPTTAGSPAEQLGDLRHLASEIERIRARGLLSRVVEAAGLLYDPAFNPVLARPPGPLERLGLRAPPAPDTLRLSRQRAATLAVLRDRLTVRPIGRSRALSLAVRAPDAEAAARVANAVASVYLAEARAREQRDRAAATGWLDRRVGELRRRVQAAEAAVADFRIESGLAERGPGTMATRERVGELTRALAQARVDAAAARARLQRVSAATPEPGPPEDAAPGAAAAESASGRAEPAGAPEPRIAESLGGLLTSQMLNGLRQQAMELARARTQLATRYGPRHPRLREANAELLDVRLLIDDEMSRIAERLRQDAALARARAAALEAQLQQVNAETGALGRAQVKLAQLEREAAAERALFDTFLARLKATRIAAGSPGQPAELIARAHPPHQPAAPNRPLLAGFGVLAAAAAAVALAGLREALDRGVRGAEQLERLAGLRVLATVPRARRDPAGRVLAQPAGALAEALRGFYTAVLMAGIDRPPRTLLVTSALPGEGKTALACALARVLARAGSRVLLIDADVRYPRVARTLGVPAVPGLSDLLTRQCTMAEALHRDPAPGLDGRLAVLPAGRAGDPGRLLESDRLGGLIADLGGEFDLVLVDAPPVLAVADPRTLAARADATVLAVRWARTPRASVRRAVTLLRETGAELAGAALVQVDPRQHAREASGAGRWLGRRGSYYAGA</sequence>
<dbReference type="Proteomes" id="UP001296873">
    <property type="component" value="Unassembled WGS sequence"/>
</dbReference>
<dbReference type="Pfam" id="PF02706">
    <property type="entry name" value="Wzz"/>
    <property type="match status" value="1"/>
</dbReference>
<dbReference type="RefSeq" id="WP_200343391.1">
    <property type="nucleotide sequence ID" value="NZ_NRRL01000130.1"/>
</dbReference>
<dbReference type="CDD" id="cd05387">
    <property type="entry name" value="BY-kinase"/>
    <property type="match status" value="1"/>
</dbReference>
<dbReference type="InterPro" id="IPR003856">
    <property type="entry name" value="LPS_length_determ_N"/>
</dbReference>
<keyword evidence="6 10" id="KW-1133">Transmembrane helix</keyword>
<keyword evidence="14" id="KW-1185">Reference proteome</keyword>
<evidence type="ECO:0000256" key="2">
    <source>
        <dbReference type="ARBA" id="ARBA00022475"/>
    </source>
</evidence>
<evidence type="ECO:0000259" key="12">
    <source>
        <dbReference type="Pfam" id="PF02706"/>
    </source>
</evidence>
<keyword evidence="4" id="KW-0547">Nucleotide-binding</keyword>
<keyword evidence="7 10" id="KW-0472">Membrane</keyword>
<evidence type="ECO:0000256" key="5">
    <source>
        <dbReference type="ARBA" id="ARBA00022840"/>
    </source>
</evidence>
<evidence type="ECO:0000256" key="8">
    <source>
        <dbReference type="SAM" id="Coils"/>
    </source>
</evidence>
<feature type="domain" description="CobQ/CobB/MinD/ParA nucleotide binding" evidence="11">
    <location>
        <begin position="576"/>
        <end position="680"/>
    </location>
</feature>
<keyword evidence="8" id="KW-0175">Coiled coil</keyword>
<keyword evidence="3 10" id="KW-0812">Transmembrane</keyword>
<protein>
    <submittedName>
        <fullName evidence="13">Uncharacterized protein</fullName>
    </submittedName>
</protein>
<feature type="region of interest" description="Disordered" evidence="9">
    <location>
        <begin position="287"/>
        <end position="326"/>
    </location>
</feature>
<dbReference type="PANTHER" id="PTHR32309:SF13">
    <property type="entry name" value="FERRIC ENTEROBACTIN TRANSPORT PROTEIN FEPE"/>
    <property type="match status" value="1"/>
</dbReference>
<evidence type="ECO:0000256" key="1">
    <source>
        <dbReference type="ARBA" id="ARBA00004651"/>
    </source>
</evidence>
<accession>A0ABS1DLX2</accession>
<organism evidence="13 14">
    <name type="scientific">Rhodovibrio sodomensis</name>
    <dbReference type="NCBI Taxonomy" id="1088"/>
    <lineage>
        <taxon>Bacteria</taxon>
        <taxon>Pseudomonadati</taxon>
        <taxon>Pseudomonadota</taxon>
        <taxon>Alphaproteobacteria</taxon>
        <taxon>Rhodospirillales</taxon>
        <taxon>Rhodovibrionaceae</taxon>
        <taxon>Rhodovibrio</taxon>
    </lineage>
</organism>
<evidence type="ECO:0000256" key="3">
    <source>
        <dbReference type="ARBA" id="ARBA00022692"/>
    </source>
</evidence>
<evidence type="ECO:0000313" key="13">
    <source>
        <dbReference type="EMBL" id="MBK1670942.1"/>
    </source>
</evidence>
<feature type="compositionally biased region" description="Low complexity" evidence="9">
    <location>
        <begin position="303"/>
        <end position="326"/>
    </location>
</feature>
<dbReference type="EMBL" id="NRRL01000130">
    <property type="protein sequence ID" value="MBK1670942.1"/>
    <property type="molecule type" value="Genomic_DNA"/>
</dbReference>
<evidence type="ECO:0000313" key="14">
    <source>
        <dbReference type="Proteomes" id="UP001296873"/>
    </source>
</evidence>
<dbReference type="SUPFAM" id="SSF52540">
    <property type="entry name" value="P-loop containing nucleoside triphosphate hydrolases"/>
    <property type="match status" value="1"/>
</dbReference>
<reference evidence="13 14" key="1">
    <citation type="journal article" date="2020" name="Microorganisms">
        <title>Osmotic Adaptation and Compatible Solute Biosynthesis of Phototrophic Bacteria as Revealed from Genome Analyses.</title>
        <authorList>
            <person name="Imhoff J.F."/>
            <person name="Rahn T."/>
            <person name="Kunzel S."/>
            <person name="Keller A."/>
            <person name="Neulinger S.C."/>
        </authorList>
    </citation>
    <scope>NUCLEOTIDE SEQUENCE [LARGE SCALE GENOMIC DNA]</scope>
    <source>
        <strain evidence="13 14">DSM 9895</strain>
    </source>
</reference>
<evidence type="ECO:0000256" key="9">
    <source>
        <dbReference type="SAM" id="MobiDB-lite"/>
    </source>
</evidence>